<comment type="caution">
    <text evidence="1">The sequence shown here is derived from an EMBL/GenBank/DDBJ whole genome shotgun (WGS) entry which is preliminary data.</text>
</comment>
<keyword evidence="2" id="KW-1185">Reference proteome</keyword>
<proteinExistence type="predicted"/>
<name>A0ABQ6K7J9_9MICO</name>
<accession>A0ABQ6K7J9</accession>
<evidence type="ECO:0000313" key="2">
    <source>
        <dbReference type="Proteomes" id="UP001157034"/>
    </source>
</evidence>
<dbReference type="EMBL" id="BSVB01000001">
    <property type="protein sequence ID" value="GMA96630.1"/>
    <property type="molecule type" value="Genomic_DNA"/>
</dbReference>
<organism evidence="1 2">
    <name type="scientific">Pseudolysinimonas kribbensis</name>
    <dbReference type="NCBI Taxonomy" id="433641"/>
    <lineage>
        <taxon>Bacteria</taxon>
        <taxon>Bacillati</taxon>
        <taxon>Actinomycetota</taxon>
        <taxon>Actinomycetes</taxon>
        <taxon>Micrococcales</taxon>
        <taxon>Microbacteriaceae</taxon>
        <taxon>Pseudolysinimonas</taxon>
    </lineage>
</organism>
<evidence type="ECO:0000313" key="1">
    <source>
        <dbReference type="EMBL" id="GMA96630.1"/>
    </source>
</evidence>
<protein>
    <submittedName>
        <fullName evidence="1">Uncharacterized protein</fullName>
    </submittedName>
</protein>
<sequence length="92" mass="10233">MTRLAAAVTALTRPSRTVLPPVLPAMFAALAPHARGIVGFAYRHPRLMRPLLLRAMRTGSDETAAMIRTTRTVTQLRGPPRRTCCRSRRRPS</sequence>
<reference evidence="2" key="1">
    <citation type="journal article" date="2019" name="Int. J. Syst. Evol. Microbiol.">
        <title>The Global Catalogue of Microorganisms (GCM) 10K type strain sequencing project: providing services to taxonomists for standard genome sequencing and annotation.</title>
        <authorList>
            <consortium name="The Broad Institute Genomics Platform"/>
            <consortium name="The Broad Institute Genome Sequencing Center for Infectious Disease"/>
            <person name="Wu L."/>
            <person name="Ma J."/>
        </authorList>
    </citation>
    <scope>NUCLEOTIDE SEQUENCE [LARGE SCALE GENOMIC DNA]</scope>
    <source>
        <strain evidence="2">NBRC 108894</strain>
    </source>
</reference>
<gene>
    <name evidence="1" type="ORF">GCM10025881_34540</name>
</gene>
<dbReference type="Proteomes" id="UP001157034">
    <property type="component" value="Unassembled WGS sequence"/>
</dbReference>